<dbReference type="AlphaFoldDB" id="A0A8T2PSE1"/>
<keyword evidence="3" id="KW-1185">Reference proteome</keyword>
<feature type="compositionally biased region" description="Acidic residues" evidence="1">
    <location>
        <begin position="43"/>
        <end position="52"/>
    </location>
</feature>
<comment type="caution">
    <text evidence="2">The sequence shown here is derived from an EMBL/GenBank/DDBJ whole genome shotgun (WGS) entry which is preliminary data.</text>
</comment>
<evidence type="ECO:0000313" key="2">
    <source>
        <dbReference type="EMBL" id="KAG9354238.1"/>
    </source>
</evidence>
<evidence type="ECO:0000313" key="3">
    <source>
        <dbReference type="Proteomes" id="UP000824540"/>
    </source>
</evidence>
<name>A0A8T2PSE1_9TELE</name>
<dbReference type="Proteomes" id="UP000824540">
    <property type="component" value="Unassembled WGS sequence"/>
</dbReference>
<feature type="compositionally biased region" description="Basic and acidic residues" evidence="1">
    <location>
        <begin position="1"/>
        <end position="42"/>
    </location>
</feature>
<accession>A0A8T2PSE1</accession>
<proteinExistence type="predicted"/>
<evidence type="ECO:0000256" key="1">
    <source>
        <dbReference type="SAM" id="MobiDB-lite"/>
    </source>
</evidence>
<gene>
    <name evidence="2" type="ORF">JZ751_012362</name>
</gene>
<feature type="region of interest" description="Disordered" evidence="1">
    <location>
        <begin position="1"/>
        <end position="60"/>
    </location>
</feature>
<reference evidence="2" key="1">
    <citation type="thesis" date="2021" institute="BYU ScholarsArchive" country="Provo, UT, USA">
        <title>Applications of and Algorithms for Genome Assembly and Genomic Analyses with an Emphasis on Marine Teleosts.</title>
        <authorList>
            <person name="Pickett B.D."/>
        </authorList>
    </citation>
    <scope>NUCLEOTIDE SEQUENCE</scope>
    <source>
        <strain evidence="2">HI-2016</strain>
    </source>
</reference>
<sequence length="119" mass="13139">MEGRSYHKDEPPRGGAERWGRAGLRDALAMDHTEQPVGREWEASGEEGEENGEPVGAVSGQTQKAPLFSVEVLILISHFLDHGGCGAWREGGVWWDSVLLPCEWGEFALGRTTEQHLRS</sequence>
<dbReference type="EMBL" id="JAFBMS010000003">
    <property type="protein sequence ID" value="KAG9354238.1"/>
    <property type="molecule type" value="Genomic_DNA"/>
</dbReference>
<organism evidence="2 3">
    <name type="scientific">Albula glossodonta</name>
    <name type="common">roundjaw bonefish</name>
    <dbReference type="NCBI Taxonomy" id="121402"/>
    <lineage>
        <taxon>Eukaryota</taxon>
        <taxon>Metazoa</taxon>
        <taxon>Chordata</taxon>
        <taxon>Craniata</taxon>
        <taxon>Vertebrata</taxon>
        <taxon>Euteleostomi</taxon>
        <taxon>Actinopterygii</taxon>
        <taxon>Neopterygii</taxon>
        <taxon>Teleostei</taxon>
        <taxon>Albuliformes</taxon>
        <taxon>Albulidae</taxon>
        <taxon>Albula</taxon>
    </lineage>
</organism>
<protein>
    <submittedName>
        <fullName evidence="2">Uncharacterized protein</fullName>
    </submittedName>
</protein>